<protein>
    <recommendedName>
        <fullName evidence="1">AB hydrolase-1 domain-containing protein</fullName>
    </recommendedName>
</protein>
<dbReference type="PANTHER" id="PTHR43798">
    <property type="entry name" value="MONOACYLGLYCEROL LIPASE"/>
    <property type="match status" value="1"/>
</dbReference>
<organism evidence="2 3">
    <name type="scientific">Mycolicibacterium sphagni</name>
    <dbReference type="NCBI Taxonomy" id="1786"/>
    <lineage>
        <taxon>Bacteria</taxon>
        <taxon>Bacillati</taxon>
        <taxon>Actinomycetota</taxon>
        <taxon>Actinomycetes</taxon>
        <taxon>Mycobacteriales</taxon>
        <taxon>Mycobacteriaceae</taxon>
        <taxon>Mycolicibacterium</taxon>
    </lineage>
</organism>
<gene>
    <name evidence="2" type="ORF">CG716_22775</name>
</gene>
<dbReference type="InterPro" id="IPR029058">
    <property type="entry name" value="AB_hydrolase_fold"/>
</dbReference>
<dbReference type="Gene3D" id="3.40.50.1820">
    <property type="entry name" value="alpha/beta hydrolase"/>
    <property type="match status" value="1"/>
</dbReference>
<evidence type="ECO:0000313" key="2">
    <source>
        <dbReference type="EMBL" id="OYN76176.1"/>
    </source>
</evidence>
<dbReference type="RefSeq" id="WP_094483391.1">
    <property type="nucleotide sequence ID" value="NZ_NOZR01000023.1"/>
</dbReference>
<accession>A0A255D9Y1</accession>
<dbReference type="InterPro" id="IPR000073">
    <property type="entry name" value="AB_hydrolase_1"/>
</dbReference>
<name>A0A255D9Y1_9MYCO</name>
<comment type="caution">
    <text evidence="2">The sequence shown here is derived from an EMBL/GenBank/DDBJ whole genome shotgun (WGS) entry which is preliminary data.</text>
</comment>
<evidence type="ECO:0000259" key="1">
    <source>
        <dbReference type="Pfam" id="PF00561"/>
    </source>
</evidence>
<reference evidence="2 3" key="1">
    <citation type="submission" date="2017-07" db="EMBL/GenBank/DDBJ databases">
        <title>The new phylogeny of genus Mycobacterium.</title>
        <authorList>
            <person name="Tortoli E."/>
            <person name="Trovato A."/>
            <person name="Cirillo D.M."/>
        </authorList>
    </citation>
    <scope>NUCLEOTIDE SEQUENCE [LARGE SCALE GENOMIC DNA]</scope>
    <source>
        <strain evidence="2 3">ATCC 33027</strain>
    </source>
</reference>
<dbReference type="OrthoDB" id="3396704at2"/>
<dbReference type="InterPro" id="IPR050266">
    <property type="entry name" value="AB_hydrolase_sf"/>
</dbReference>
<dbReference type="EMBL" id="NOZR01000023">
    <property type="protein sequence ID" value="OYN76176.1"/>
    <property type="molecule type" value="Genomic_DNA"/>
</dbReference>
<dbReference type="SUPFAM" id="SSF53474">
    <property type="entry name" value="alpha/beta-Hydrolases"/>
    <property type="match status" value="1"/>
</dbReference>
<keyword evidence="3" id="KW-1185">Reference proteome</keyword>
<feature type="domain" description="AB hydrolase-1" evidence="1">
    <location>
        <begin position="21"/>
        <end position="245"/>
    </location>
</feature>
<evidence type="ECO:0000313" key="3">
    <source>
        <dbReference type="Proteomes" id="UP000216063"/>
    </source>
</evidence>
<sequence>MPTRVVRGTSLHYADHGRGDVVLLIHGYCMNLHLWDAQVVELSKTHRVIALDMPGHGKSEPLQPGFSFEDVGQLFLAFLDALEVNEFHVAGMSQGGFTALRMALAAPQRVRSLVLVASAPRGKVNEAFSGMVQGFRDGQRDTIIPMVVTLQMEPGTADRDPDLIKKQIAAIDHELSDESLIAFGEAVLTQTDVTDRLPDISVPVLLIHGDADSGIPVSEAREAAKLFPNVRLIEIAGGGHNINIQSASEVSAALSSFYRSF</sequence>
<dbReference type="Proteomes" id="UP000216063">
    <property type="component" value="Unassembled WGS sequence"/>
</dbReference>
<dbReference type="PRINTS" id="PR00111">
    <property type="entry name" value="ABHYDROLASE"/>
</dbReference>
<dbReference type="Pfam" id="PF00561">
    <property type="entry name" value="Abhydrolase_1"/>
    <property type="match status" value="1"/>
</dbReference>
<dbReference type="AlphaFoldDB" id="A0A255D9Y1"/>
<dbReference type="GO" id="GO:0003824">
    <property type="term" value="F:catalytic activity"/>
    <property type="evidence" value="ECO:0007669"/>
    <property type="project" value="UniProtKB-ARBA"/>
</dbReference>
<proteinExistence type="predicted"/>